<dbReference type="SUPFAM" id="SSF55347">
    <property type="entry name" value="Glyceraldehyde-3-phosphate dehydrogenase-like, C-terminal domain"/>
    <property type="match status" value="1"/>
</dbReference>
<evidence type="ECO:0000313" key="4">
    <source>
        <dbReference type="EMBL" id="GAT34036.1"/>
    </source>
</evidence>
<dbReference type="AlphaFoldDB" id="A0A146GBW9"/>
<evidence type="ECO:0000259" key="3">
    <source>
        <dbReference type="Pfam" id="PF22725"/>
    </source>
</evidence>
<dbReference type="EMBL" id="BDCO01000002">
    <property type="protein sequence ID" value="GAT34036.1"/>
    <property type="molecule type" value="Genomic_DNA"/>
</dbReference>
<dbReference type="Gene3D" id="3.40.50.720">
    <property type="entry name" value="NAD(P)-binding Rossmann-like Domain"/>
    <property type="match status" value="1"/>
</dbReference>
<proteinExistence type="predicted"/>
<feature type="domain" description="GFO/IDH/MocA-like oxidoreductase" evidence="3">
    <location>
        <begin position="133"/>
        <end position="266"/>
    </location>
</feature>
<dbReference type="InterPro" id="IPR055170">
    <property type="entry name" value="GFO_IDH_MocA-like_dom"/>
</dbReference>
<dbReference type="SUPFAM" id="SSF51735">
    <property type="entry name" value="NAD(P)-binding Rossmann-fold domains"/>
    <property type="match status" value="1"/>
</dbReference>
<dbReference type="GO" id="GO:0000166">
    <property type="term" value="F:nucleotide binding"/>
    <property type="evidence" value="ECO:0007669"/>
    <property type="project" value="InterPro"/>
</dbReference>
<evidence type="ECO:0000313" key="5">
    <source>
        <dbReference type="Proteomes" id="UP000076023"/>
    </source>
</evidence>
<name>A0A146GBW9_TERSA</name>
<evidence type="ECO:0000256" key="1">
    <source>
        <dbReference type="ARBA" id="ARBA00023002"/>
    </source>
</evidence>
<sequence>MLKLGIIGVGGYGWNNVLGFLNLQAEGRVKIAALADISTSALEDCRARPELSEARCFTDYRDLLDAPGLEAVLINVPIPFHREATLAALGRGLAILLEKPAVPLLSQLDELIEADREGRVMVGFQHVYSSLVTAARESIRRGGLGRLKSVSAWGIWPRPTSYYHRAGWAGQIEWRGLPVLDGPCTNAFAHYINLALHLCGSDGRSQGSPVGGRGEAYRARPDIPSYDTGFLRARLEGDIACSFAFTHAAARERGVTIRLAGSRGELLFSGNGRELRLPDGAVLCGDDGQMGLRRAFVAFARGDRERNLTPLEASRPFLSATHLMLAASGGIHQIPAEHSCNVARESGEDEEGDLACAIPGIERDMARCVEDFLTPGEAGLAWAADAGETMVSEGLEAEMLHGLGTGAGLSVPA</sequence>
<dbReference type="Gene3D" id="3.30.360.10">
    <property type="entry name" value="Dihydrodipicolinate Reductase, domain 2"/>
    <property type="match status" value="1"/>
</dbReference>
<dbReference type="InterPro" id="IPR000683">
    <property type="entry name" value="Gfo/Idh/MocA-like_OxRdtase_N"/>
</dbReference>
<dbReference type="GO" id="GO:0016491">
    <property type="term" value="F:oxidoreductase activity"/>
    <property type="evidence" value="ECO:0007669"/>
    <property type="project" value="UniProtKB-KW"/>
</dbReference>
<dbReference type="OrthoDB" id="9781966at2"/>
<keyword evidence="1" id="KW-0560">Oxidoreductase</keyword>
<dbReference type="InterPro" id="IPR036291">
    <property type="entry name" value="NAD(P)-bd_dom_sf"/>
</dbReference>
<gene>
    <name evidence="4" type="ORF">TSACC_22459</name>
</gene>
<dbReference type="PANTHER" id="PTHR43818">
    <property type="entry name" value="BCDNA.GH03377"/>
    <property type="match status" value="1"/>
</dbReference>
<keyword evidence="5" id="KW-1185">Reference proteome</keyword>
<protein>
    <submittedName>
        <fullName evidence="4">Predicted dehydrogenase</fullName>
    </submittedName>
</protein>
<dbReference type="STRING" id="690879.TSACC_22459"/>
<accession>A0A146GBW9</accession>
<feature type="domain" description="Gfo/Idh/MocA-like oxidoreductase N-terminal" evidence="2">
    <location>
        <begin position="3"/>
        <end position="123"/>
    </location>
</feature>
<dbReference type="Proteomes" id="UP000076023">
    <property type="component" value="Unassembled WGS sequence"/>
</dbReference>
<dbReference type="RefSeq" id="WP_075079707.1">
    <property type="nucleotide sequence ID" value="NZ_BDCO01000002.1"/>
</dbReference>
<reference evidence="5" key="1">
    <citation type="journal article" date="2017" name="Genome Announc.">
        <title>Draft Genome Sequence of Terrimicrobium sacchariphilum NM-5T, a Facultative Anaerobic Soil Bacterium of the Class Spartobacteria.</title>
        <authorList>
            <person name="Qiu Y.L."/>
            <person name="Tourlousse D.M."/>
            <person name="Matsuura N."/>
            <person name="Ohashi A."/>
            <person name="Sekiguchi Y."/>
        </authorList>
    </citation>
    <scope>NUCLEOTIDE SEQUENCE [LARGE SCALE GENOMIC DNA]</scope>
    <source>
        <strain evidence="5">NM-5</strain>
    </source>
</reference>
<dbReference type="Pfam" id="PF01408">
    <property type="entry name" value="GFO_IDH_MocA"/>
    <property type="match status" value="1"/>
</dbReference>
<dbReference type="Pfam" id="PF22725">
    <property type="entry name" value="GFO_IDH_MocA_C3"/>
    <property type="match status" value="1"/>
</dbReference>
<dbReference type="InterPro" id="IPR050463">
    <property type="entry name" value="Gfo/Idh/MocA_oxidrdct_glycsds"/>
</dbReference>
<comment type="caution">
    <text evidence="4">The sequence shown here is derived from an EMBL/GenBank/DDBJ whole genome shotgun (WGS) entry which is preliminary data.</text>
</comment>
<dbReference type="InParanoid" id="A0A146GBW9"/>
<dbReference type="PANTHER" id="PTHR43818:SF11">
    <property type="entry name" value="BCDNA.GH03377"/>
    <property type="match status" value="1"/>
</dbReference>
<organism evidence="4 5">
    <name type="scientific">Terrimicrobium sacchariphilum</name>
    <dbReference type="NCBI Taxonomy" id="690879"/>
    <lineage>
        <taxon>Bacteria</taxon>
        <taxon>Pseudomonadati</taxon>
        <taxon>Verrucomicrobiota</taxon>
        <taxon>Terrimicrobiia</taxon>
        <taxon>Terrimicrobiales</taxon>
        <taxon>Terrimicrobiaceae</taxon>
        <taxon>Terrimicrobium</taxon>
    </lineage>
</organism>
<evidence type="ECO:0000259" key="2">
    <source>
        <dbReference type="Pfam" id="PF01408"/>
    </source>
</evidence>